<evidence type="ECO:0000256" key="4">
    <source>
        <dbReference type="ARBA" id="ARBA00022989"/>
    </source>
</evidence>
<dbReference type="InterPro" id="IPR025857">
    <property type="entry name" value="MacB_PCD"/>
</dbReference>
<dbReference type="InterPro" id="IPR050250">
    <property type="entry name" value="Macrolide_Exporter_MacB"/>
</dbReference>
<proteinExistence type="predicted"/>
<keyword evidence="3 6" id="KW-0812">Transmembrane</keyword>
<feature type="transmembrane region" description="Helical" evidence="6">
    <location>
        <begin position="317"/>
        <end position="339"/>
    </location>
</feature>
<feature type="transmembrane region" description="Helical" evidence="6">
    <location>
        <begin position="707"/>
        <end position="727"/>
    </location>
</feature>
<evidence type="ECO:0000259" key="7">
    <source>
        <dbReference type="Pfam" id="PF02687"/>
    </source>
</evidence>
<evidence type="ECO:0000259" key="8">
    <source>
        <dbReference type="Pfam" id="PF12704"/>
    </source>
</evidence>
<dbReference type="PANTHER" id="PTHR30572:SF18">
    <property type="entry name" value="ABC-TYPE MACROLIDE FAMILY EXPORT SYSTEM PERMEASE COMPONENT 2"/>
    <property type="match status" value="1"/>
</dbReference>
<evidence type="ECO:0000313" key="10">
    <source>
        <dbReference type="Proteomes" id="UP001501411"/>
    </source>
</evidence>
<accession>A0ABP9C1W9</accession>
<feature type="domain" description="ABC3 transporter permease C-terminal" evidence="7">
    <location>
        <begin position="661"/>
        <end position="771"/>
    </location>
</feature>
<evidence type="ECO:0000256" key="3">
    <source>
        <dbReference type="ARBA" id="ARBA00022692"/>
    </source>
</evidence>
<protein>
    <submittedName>
        <fullName evidence="9">ABC transporter permease</fullName>
    </submittedName>
</protein>
<dbReference type="Proteomes" id="UP001501411">
    <property type="component" value="Unassembled WGS sequence"/>
</dbReference>
<evidence type="ECO:0000256" key="6">
    <source>
        <dbReference type="SAM" id="Phobius"/>
    </source>
</evidence>
<feature type="domain" description="ABC3 transporter permease C-terminal" evidence="7">
    <location>
        <begin position="268"/>
        <end position="384"/>
    </location>
</feature>
<evidence type="ECO:0000256" key="2">
    <source>
        <dbReference type="ARBA" id="ARBA00022475"/>
    </source>
</evidence>
<dbReference type="EMBL" id="BAABIQ010000043">
    <property type="protein sequence ID" value="GAA4803429.1"/>
    <property type="molecule type" value="Genomic_DNA"/>
</dbReference>
<dbReference type="Pfam" id="PF02687">
    <property type="entry name" value="FtsX"/>
    <property type="match status" value="2"/>
</dbReference>
<name>A0ABP9C1W9_9SPHI</name>
<evidence type="ECO:0000313" key="9">
    <source>
        <dbReference type="EMBL" id="GAA4803429.1"/>
    </source>
</evidence>
<feature type="transmembrane region" description="Helical" evidence="6">
    <location>
        <begin position="409"/>
        <end position="427"/>
    </location>
</feature>
<feature type="domain" description="MacB-like periplasmic core" evidence="8">
    <location>
        <begin position="10"/>
        <end position="219"/>
    </location>
</feature>
<keyword evidence="5 6" id="KW-0472">Membrane</keyword>
<dbReference type="InterPro" id="IPR003838">
    <property type="entry name" value="ABC3_permease_C"/>
</dbReference>
<comment type="subcellular location">
    <subcellularLocation>
        <location evidence="1">Cell membrane</location>
        <topology evidence="1">Multi-pass membrane protein</topology>
    </subcellularLocation>
</comment>
<feature type="transmembrane region" description="Helical" evidence="6">
    <location>
        <begin position="655"/>
        <end position="677"/>
    </location>
</feature>
<feature type="transmembrane region" description="Helical" evidence="6">
    <location>
        <begin position="359"/>
        <end position="380"/>
    </location>
</feature>
<sequence length="778" mass="87918">MIVYYEFSYDQFEPKKDNTYRIVIKTKSNGGFEGYSGAVPSPLGNAIRDEIPGVEQAISIFSFPGNGQIDVSVVDPKGRKDILFKKQENVYFVDRNYTHLLDYQWLAGDPTSALEQPFRVVLTRSMATMYFPHQKSAEIIGRKLRYDDMDVTVTGIIQDLDKPTDFQGKAFLSIQTANTASLKEELMMDNWNDWMAYSKLFVTLAANANPEQVGKEINRLYSKHRKNEGYFSSIEFFLVPLADMHFDFRTQSVDSRIVNKSTLYGLIAIATFLLLLGCINYINLTTAQASKRAKEVGIRKTIGSSQKQLILQFLGETFFLTFLSILLSIILIPMLLQLFSAFIPEGLHSSFLFQPRLGLYLLVLSLLLTTAAGLYPAFVLSRYKPTQVIKNETSITFGQSRQAIVRKTLTVFQFIIAQFFIISTLMISKQLYFVLHADMGFQKEAIFTFDIPRDSVQTLRAQLVQRIQAIPGIALVSNGFASPAMSGGAFADLSYHNGKEEIKPQAQIRWGDQNYFKLYEIPLITGRIATTSDSVTELVANERFCEELGFKHAREAIGQFITYNGKMIPIVGVMKNFHAQNLHAEISPIVFVNQPGSTFHIKLLPQPAGTNLWQKTIAQIETIFRDNFPEEDFAYHFVDDSIAKFYAEEQRTALLLRWATGLTMFISFLGLLGLVLYTTNSRIREVGIRKVLGASVSQIIHLLSKDFVRLIILAFLIASPIAWWAVHVWLDNFAYKTSISWWIFALSGIGMLILAATLLSVQTFKAARANPVDSLRDE</sequence>
<gene>
    <name evidence="9" type="ORF">GCM10023231_35550</name>
</gene>
<evidence type="ECO:0000256" key="1">
    <source>
        <dbReference type="ARBA" id="ARBA00004651"/>
    </source>
</evidence>
<feature type="transmembrane region" description="Helical" evidence="6">
    <location>
        <begin position="263"/>
        <end position="284"/>
    </location>
</feature>
<evidence type="ECO:0000256" key="5">
    <source>
        <dbReference type="ARBA" id="ARBA00023136"/>
    </source>
</evidence>
<dbReference type="PANTHER" id="PTHR30572">
    <property type="entry name" value="MEMBRANE COMPONENT OF TRANSPORTER-RELATED"/>
    <property type="match status" value="1"/>
</dbReference>
<dbReference type="Pfam" id="PF12704">
    <property type="entry name" value="MacB_PCD"/>
    <property type="match status" value="2"/>
</dbReference>
<reference evidence="10" key="1">
    <citation type="journal article" date="2019" name="Int. J. Syst. Evol. Microbiol.">
        <title>The Global Catalogue of Microorganisms (GCM) 10K type strain sequencing project: providing services to taxonomists for standard genome sequencing and annotation.</title>
        <authorList>
            <consortium name="The Broad Institute Genomics Platform"/>
            <consortium name="The Broad Institute Genome Sequencing Center for Infectious Disease"/>
            <person name="Wu L."/>
            <person name="Ma J."/>
        </authorList>
    </citation>
    <scope>NUCLEOTIDE SEQUENCE [LARGE SCALE GENOMIC DNA]</scope>
    <source>
        <strain evidence="10">JCM 18200</strain>
    </source>
</reference>
<keyword evidence="2" id="KW-1003">Cell membrane</keyword>
<keyword evidence="4 6" id="KW-1133">Transmembrane helix</keyword>
<feature type="transmembrane region" description="Helical" evidence="6">
    <location>
        <begin position="739"/>
        <end position="761"/>
    </location>
</feature>
<keyword evidence="10" id="KW-1185">Reference proteome</keyword>
<comment type="caution">
    <text evidence="9">The sequence shown here is derived from an EMBL/GenBank/DDBJ whole genome shotgun (WGS) entry which is preliminary data.</text>
</comment>
<feature type="domain" description="MacB-like periplasmic core" evidence="8">
    <location>
        <begin position="415"/>
        <end position="593"/>
    </location>
</feature>
<organism evidence="9 10">
    <name type="scientific">Olivibacter ginsenosidimutans</name>
    <dbReference type="NCBI Taxonomy" id="1176537"/>
    <lineage>
        <taxon>Bacteria</taxon>
        <taxon>Pseudomonadati</taxon>
        <taxon>Bacteroidota</taxon>
        <taxon>Sphingobacteriia</taxon>
        <taxon>Sphingobacteriales</taxon>
        <taxon>Sphingobacteriaceae</taxon>
        <taxon>Olivibacter</taxon>
    </lineage>
</organism>